<keyword evidence="10" id="KW-1185">Reference proteome</keyword>
<keyword evidence="2 8" id="KW-0812">Transmembrane</keyword>
<name>A0ABQ0LYY1_MYCCL</name>
<organism evidence="9 10">
    <name type="scientific">Mycena chlorophos</name>
    <name type="common">Agaric fungus</name>
    <name type="synonym">Agaricus chlorophos</name>
    <dbReference type="NCBI Taxonomy" id="658473"/>
    <lineage>
        <taxon>Eukaryota</taxon>
        <taxon>Fungi</taxon>
        <taxon>Dikarya</taxon>
        <taxon>Basidiomycota</taxon>
        <taxon>Agaricomycotina</taxon>
        <taxon>Agaricomycetes</taxon>
        <taxon>Agaricomycetidae</taxon>
        <taxon>Agaricales</taxon>
        <taxon>Marasmiineae</taxon>
        <taxon>Mycenaceae</taxon>
        <taxon>Mycena</taxon>
    </lineage>
</organism>
<evidence type="ECO:0000256" key="7">
    <source>
        <dbReference type="ARBA" id="ARBA00023136"/>
    </source>
</evidence>
<evidence type="ECO:0000256" key="6">
    <source>
        <dbReference type="ARBA" id="ARBA00023098"/>
    </source>
</evidence>
<evidence type="ECO:0000313" key="9">
    <source>
        <dbReference type="EMBL" id="GAT56279.1"/>
    </source>
</evidence>
<keyword evidence="4" id="KW-0256">Endoplasmic reticulum</keyword>
<feature type="transmembrane region" description="Helical" evidence="8">
    <location>
        <begin position="246"/>
        <end position="267"/>
    </location>
</feature>
<protein>
    <submittedName>
        <fullName evidence="9">Uncharacterized protein</fullName>
    </submittedName>
</protein>
<keyword evidence="3" id="KW-0378">Hydrolase</keyword>
<comment type="subcellular location">
    <subcellularLocation>
        <location evidence="1">Endoplasmic reticulum membrane</location>
        <topology evidence="1">Multi-pass membrane protein</topology>
    </subcellularLocation>
</comment>
<evidence type="ECO:0000256" key="3">
    <source>
        <dbReference type="ARBA" id="ARBA00022801"/>
    </source>
</evidence>
<evidence type="ECO:0000256" key="1">
    <source>
        <dbReference type="ARBA" id="ARBA00004477"/>
    </source>
</evidence>
<sequence length="271" mass="29806">MSTATRLAFVLVSTIVLVGTAYSVAFHTYLDTSNPLLTHLPHPLSKTHRFASKGNLLNVYFIKQAWAWTSGAFIFAWITGTPSTRSFLRLTRYLTATVTWLLFTAWFFGPGLFERVLMLSGGECVLSIPNTPEQLVVPAEFCHTRTSVSPHTHPALFASAPDSFLPGASDWHAVPRLRKGHDISGHIYLLTLSVLLLTQQLGPSFSLTRWSMPHTVAVYANIALIITWLFAVGTTSVYFHSPGEKISGYLLGLVCFVASQVPGLLIARTTL</sequence>
<feature type="transmembrane region" description="Helical" evidence="8">
    <location>
        <begin position="59"/>
        <end position="78"/>
    </location>
</feature>
<reference evidence="9" key="1">
    <citation type="submission" date="2014-09" db="EMBL/GenBank/DDBJ databases">
        <title>Genome sequence of the luminous mushroom Mycena chlorophos for searching fungal bioluminescence genes.</title>
        <authorList>
            <person name="Tanaka Y."/>
            <person name="Kasuga D."/>
            <person name="Oba Y."/>
            <person name="Hase S."/>
            <person name="Sato K."/>
            <person name="Oba Y."/>
            <person name="Sakakibara Y."/>
        </authorList>
    </citation>
    <scope>NUCLEOTIDE SEQUENCE</scope>
</reference>
<keyword evidence="7 8" id="KW-0472">Membrane</keyword>
<keyword evidence="6" id="KW-0443">Lipid metabolism</keyword>
<evidence type="ECO:0000256" key="8">
    <source>
        <dbReference type="SAM" id="Phobius"/>
    </source>
</evidence>
<dbReference type="Proteomes" id="UP000815677">
    <property type="component" value="Unassembled WGS sequence"/>
</dbReference>
<keyword evidence="5 8" id="KW-1133">Transmembrane helix</keyword>
<dbReference type="Pfam" id="PF10261">
    <property type="entry name" value="FIT"/>
    <property type="match status" value="2"/>
</dbReference>
<proteinExistence type="predicted"/>
<evidence type="ECO:0000256" key="4">
    <source>
        <dbReference type="ARBA" id="ARBA00022824"/>
    </source>
</evidence>
<dbReference type="PANTHER" id="PTHR23129:SF0">
    <property type="entry name" value="ACYL-COENZYME A DIPHOSPHATASE FITM2"/>
    <property type="match status" value="1"/>
</dbReference>
<dbReference type="EMBL" id="DF849259">
    <property type="protein sequence ID" value="GAT56279.1"/>
    <property type="molecule type" value="Genomic_DNA"/>
</dbReference>
<evidence type="ECO:0000256" key="2">
    <source>
        <dbReference type="ARBA" id="ARBA00022692"/>
    </source>
</evidence>
<evidence type="ECO:0000313" key="10">
    <source>
        <dbReference type="Proteomes" id="UP000815677"/>
    </source>
</evidence>
<dbReference type="InterPro" id="IPR019388">
    <property type="entry name" value="FIT"/>
</dbReference>
<dbReference type="PANTHER" id="PTHR23129">
    <property type="entry name" value="ACYL-COENZYME A DIPHOSPHATASE FITM2"/>
    <property type="match status" value="1"/>
</dbReference>
<accession>A0ABQ0LYY1</accession>
<feature type="transmembrane region" description="Helical" evidence="8">
    <location>
        <begin position="218"/>
        <end position="240"/>
    </location>
</feature>
<feature type="transmembrane region" description="Helical" evidence="8">
    <location>
        <begin position="90"/>
        <end position="109"/>
    </location>
</feature>
<evidence type="ECO:0000256" key="5">
    <source>
        <dbReference type="ARBA" id="ARBA00022989"/>
    </source>
</evidence>
<gene>
    <name evidence="9" type="ORF">MCHLO_12950</name>
</gene>